<gene>
    <name evidence="2" type="ORF">Ocin01_07869</name>
</gene>
<evidence type="ECO:0000313" key="3">
    <source>
        <dbReference type="Proteomes" id="UP000094527"/>
    </source>
</evidence>
<feature type="non-terminal residue" evidence="2">
    <location>
        <position position="1"/>
    </location>
</feature>
<dbReference type="OrthoDB" id="7673801at2759"/>
<dbReference type="SUPFAM" id="SSF52047">
    <property type="entry name" value="RNI-like"/>
    <property type="match status" value="1"/>
</dbReference>
<accession>A0A1D2N0K5</accession>
<dbReference type="AlphaFoldDB" id="A0A1D2N0K5"/>
<dbReference type="EMBL" id="LJIJ01000321">
    <property type="protein sequence ID" value="ODM98809.1"/>
    <property type="molecule type" value="Genomic_DNA"/>
</dbReference>
<proteinExistence type="predicted"/>
<dbReference type="GO" id="GO:0031146">
    <property type="term" value="P:SCF-dependent proteasomal ubiquitin-dependent protein catabolic process"/>
    <property type="evidence" value="ECO:0007669"/>
    <property type="project" value="InterPro"/>
</dbReference>
<organism evidence="2 3">
    <name type="scientific">Orchesella cincta</name>
    <name type="common">Springtail</name>
    <name type="synonym">Podura cincta</name>
    <dbReference type="NCBI Taxonomy" id="48709"/>
    <lineage>
        <taxon>Eukaryota</taxon>
        <taxon>Metazoa</taxon>
        <taxon>Ecdysozoa</taxon>
        <taxon>Arthropoda</taxon>
        <taxon>Hexapoda</taxon>
        <taxon>Collembola</taxon>
        <taxon>Entomobryomorpha</taxon>
        <taxon>Entomobryoidea</taxon>
        <taxon>Orchesellidae</taxon>
        <taxon>Orchesellinae</taxon>
        <taxon>Orchesella</taxon>
    </lineage>
</organism>
<sequence length="435" mass="49373">ACSIKHHGGCTEKLSSSSNSLQGSTHWSLGDETLLHMVQYLHGPDFDHGDLVNLALTCKRFEGLLQDRSVSEVIKLVWSLKASRDALVGYLRQRNRAELVTKLHITDLYWVPSGVLRDAVIQMHNLQELLAAGARLSWTHLKEVLTTLDNIEGLSWSWDSGLEETIRREGSVSPDWKRLSMFHPNIKEINLSKNEGVVYPDYCVALAHMTKLKRISIPVEALVEIKDAKILSEFADCVPPNDNSTSNEPQSYTVGFKNDELDREKFLIEPKRLHSNPYGYQTLDPLGVSYITDLSEAVRHCPQLKDLRLQQNYMGSVTSLLHALQNCSNLQRILLWSSPNDTALDAEAVLSLFTKCKNLVVFYAVIEPTLKIVCKKLRKILTDKYKFERPPLSIFIETSLEDDRIPTYPSVHLNQLVINSSQVCHYNNFPMFDVL</sequence>
<comment type="caution">
    <text evidence="2">The sequence shown here is derived from an EMBL/GenBank/DDBJ whole genome shotgun (WGS) entry which is preliminary data.</text>
</comment>
<dbReference type="Gene3D" id="3.80.10.10">
    <property type="entry name" value="Ribonuclease Inhibitor"/>
    <property type="match status" value="2"/>
</dbReference>
<feature type="domain" description="F-box/LRR-repeat protein 18 LRR" evidence="1">
    <location>
        <begin position="288"/>
        <end position="391"/>
    </location>
</feature>
<dbReference type="InterPro" id="IPR032675">
    <property type="entry name" value="LRR_dom_sf"/>
</dbReference>
<dbReference type="Proteomes" id="UP000094527">
    <property type="component" value="Unassembled WGS sequence"/>
</dbReference>
<name>A0A1D2N0K5_ORCCI</name>
<dbReference type="STRING" id="48709.A0A1D2N0K5"/>
<evidence type="ECO:0000259" key="1">
    <source>
        <dbReference type="Pfam" id="PF19729"/>
    </source>
</evidence>
<keyword evidence="3" id="KW-1185">Reference proteome</keyword>
<evidence type="ECO:0000313" key="2">
    <source>
        <dbReference type="EMBL" id="ODM98809.1"/>
    </source>
</evidence>
<dbReference type="Pfam" id="PF19729">
    <property type="entry name" value="LRR_FBXL18"/>
    <property type="match status" value="1"/>
</dbReference>
<protein>
    <submittedName>
        <fullName evidence="2">F-box/LRR-repeat protein 18</fullName>
    </submittedName>
</protein>
<reference evidence="2 3" key="1">
    <citation type="journal article" date="2016" name="Genome Biol. Evol.">
        <title>Gene Family Evolution Reflects Adaptation to Soil Environmental Stressors in the Genome of the Collembolan Orchesella cincta.</title>
        <authorList>
            <person name="Faddeeva-Vakhrusheva A."/>
            <person name="Derks M.F."/>
            <person name="Anvar S.Y."/>
            <person name="Agamennone V."/>
            <person name="Suring W."/>
            <person name="Smit S."/>
            <person name="van Straalen N.M."/>
            <person name="Roelofs D."/>
        </authorList>
    </citation>
    <scope>NUCLEOTIDE SEQUENCE [LARGE SCALE GENOMIC DNA]</scope>
    <source>
        <tissue evidence="2">Mixed pool</tissue>
    </source>
</reference>
<dbReference type="InterPro" id="IPR045627">
    <property type="entry name" value="FBXL18_LRR"/>
</dbReference>